<dbReference type="GO" id="GO:0043531">
    <property type="term" value="F:ADP binding"/>
    <property type="evidence" value="ECO:0007669"/>
    <property type="project" value="TreeGrafter"/>
</dbReference>
<dbReference type="InterPro" id="IPR015824">
    <property type="entry name" value="Phosphoglycerate_kinase_N"/>
</dbReference>
<dbReference type="SUPFAM" id="SSF53748">
    <property type="entry name" value="Phosphoglycerate kinase"/>
    <property type="match status" value="1"/>
</dbReference>
<dbReference type="Pfam" id="PF00162">
    <property type="entry name" value="PGK"/>
    <property type="match status" value="2"/>
</dbReference>
<dbReference type="EMBL" id="MEVN01000018">
    <property type="protein sequence ID" value="OGC57259.1"/>
    <property type="molecule type" value="Genomic_DNA"/>
</dbReference>
<dbReference type="GO" id="GO:0005829">
    <property type="term" value="C:cytosol"/>
    <property type="evidence" value="ECO:0007669"/>
    <property type="project" value="TreeGrafter"/>
</dbReference>
<evidence type="ECO:0000313" key="8">
    <source>
        <dbReference type="EMBL" id="OGC57259.1"/>
    </source>
</evidence>
<dbReference type="InterPro" id="IPR001576">
    <property type="entry name" value="Phosphoglycerate_kinase"/>
</dbReference>
<dbReference type="GO" id="GO:0006094">
    <property type="term" value="P:gluconeogenesis"/>
    <property type="evidence" value="ECO:0007669"/>
    <property type="project" value="TreeGrafter"/>
</dbReference>
<dbReference type="AlphaFoldDB" id="A0A1F4VJA7"/>
<dbReference type="PANTHER" id="PTHR11406">
    <property type="entry name" value="PHOSPHOGLYCERATE KINASE"/>
    <property type="match status" value="1"/>
</dbReference>
<keyword evidence="6" id="KW-0067">ATP-binding</keyword>
<proteinExistence type="inferred from homology"/>
<accession>A0A1F4VJA7</accession>
<protein>
    <recommendedName>
        <fullName evidence="2 7">Phosphoglycerate kinase</fullName>
        <ecNumber evidence="2 7">2.7.2.3</ecNumber>
    </recommendedName>
</protein>
<dbReference type="STRING" id="1802630.A3H26_03045"/>
<dbReference type="Proteomes" id="UP000177763">
    <property type="component" value="Unassembled WGS sequence"/>
</dbReference>
<dbReference type="Gene3D" id="3.40.50.1260">
    <property type="entry name" value="Phosphoglycerate kinase, N-terminal domain"/>
    <property type="match status" value="4"/>
</dbReference>
<evidence type="ECO:0000256" key="6">
    <source>
        <dbReference type="ARBA" id="ARBA00022840"/>
    </source>
</evidence>
<evidence type="ECO:0000256" key="2">
    <source>
        <dbReference type="ARBA" id="ARBA00013061"/>
    </source>
</evidence>
<comment type="similarity">
    <text evidence="7">Belongs to the phosphoglycerate kinase family.</text>
</comment>
<evidence type="ECO:0000256" key="5">
    <source>
        <dbReference type="ARBA" id="ARBA00022777"/>
    </source>
</evidence>
<evidence type="ECO:0000256" key="1">
    <source>
        <dbReference type="ARBA" id="ARBA00000642"/>
    </source>
</evidence>
<dbReference type="InterPro" id="IPR036043">
    <property type="entry name" value="Phosphoglycerate_kinase_sf"/>
</dbReference>
<keyword evidence="4" id="KW-0547">Nucleotide-binding</keyword>
<evidence type="ECO:0000313" key="9">
    <source>
        <dbReference type="Proteomes" id="UP000177763"/>
    </source>
</evidence>
<evidence type="ECO:0000256" key="4">
    <source>
        <dbReference type="ARBA" id="ARBA00022741"/>
    </source>
</evidence>
<evidence type="ECO:0000256" key="7">
    <source>
        <dbReference type="RuleBase" id="RU000532"/>
    </source>
</evidence>
<evidence type="ECO:0000256" key="3">
    <source>
        <dbReference type="ARBA" id="ARBA00022679"/>
    </source>
</evidence>
<keyword evidence="3 7" id="KW-0808">Transferase</keyword>
<reference evidence="8 9" key="1">
    <citation type="journal article" date="2016" name="Nat. Commun.">
        <title>Thousands of microbial genomes shed light on interconnected biogeochemical processes in an aquifer system.</title>
        <authorList>
            <person name="Anantharaman K."/>
            <person name="Brown C.T."/>
            <person name="Hug L.A."/>
            <person name="Sharon I."/>
            <person name="Castelle C.J."/>
            <person name="Probst A.J."/>
            <person name="Thomas B.C."/>
            <person name="Singh A."/>
            <person name="Wilkins M.J."/>
            <person name="Karaoz U."/>
            <person name="Brodie E.L."/>
            <person name="Williams K.H."/>
            <person name="Hubbard S.S."/>
            <person name="Banfield J.F."/>
        </authorList>
    </citation>
    <scope>NUCLEOTIDE SEQUENCE [LARGE SCALE GENOMIC DNA]</scope>
</reference>
<dbReference type="PRINTS" id="PR00477">
    <property type="entry name" value="PHGLYCKINASE"/>
</dbReference>
<comment type="catalytic activity">
    <reaction evidence="1 7">
        <text>(2R)-3-phosphoglycerate + ATP = (2R)-3-phospho-glyceroyl phosphate + ADP</text>
        <dbReference type="Rhea" id="RHEA:14801"/>
        <dbReference type="ChEBI" id="CHEBI:30616"/>
        <dbReference type="ChEBI" id="CHEBI:57604"/>
        <dbReference type="ChEBI" id="CHEBI:58272"/>
        <dbReference type="ChEBI" id="CHEBI:456216"/>
        <dbReference type="EC" id="2.7.2.3"/>
    </reaction>
</comment>
<dbReference type="EC" id="2.7.2.3" evidence="2 7"/>
<keyword evidence="5 7" id="KW-0418">Kinase</keyword>
<gene>
    <name evidence="8" type="ORF">A3H26_03045</name>
</gene>
<organism evidence="8 9">
    <name type="scientific">candidate division WWE3 bacterium RIFCSPLOWO2_12_FULL_36_10</name>
    <dbReference type="NCBI Taxonomy" id="1802630"/>
    <lineage>
        <taxon>Bacteria</taxon>
        <taxon>Katanobacteria</taxon>
    </lineage>
</organism>
<dbReference type="GO" id="GO:0004618">
    <property type="term" value="F:phosphoglycerate kinase activity"/>
    <property type="evidence" value="ECO:0007669"/>
    <property type="project" value="UniProtKB-EC"/>
</dbReference>
<dbReference type="PANTHER" id="PTHR11406:SF23">
    <property type="entry name" value="PHOSPHOGLYCERATE KINASE 1, CHLOROPLASTIC-RELATED"/>
    <property type="match status" value="1"/>
</dbReference>
<dbReference type="GO" id="GO:0006096">
    <property type="term" value="P:glycolytic process"/>
    <property type="evidence" value="ECO:0007669"/>
    <property type="project" value="InterPro"/>
</dbReference>
<comment type="caution">
    <text evidence="8">The sequence shown here is derived from an EMBL/GenBank/DDBJ whole genome shotgun (WGS) entry which is preliminary data.</text>
</comment>
<dbReference type="GO" id="GO:0005524">
    <property type="term" value="F:ATP binding"/>
    <property type="evidence" value="ECO:0007669"/>
    <property type="project" value="UniProtKB-KW"/>
</dbReference>
<name>A0A1F4VJA7_UNCKA</name>
<sequence>MKSIDMANLQSGIKVFVRGDLDVAIENGVIKETFRLDRLLPTLNYLKEKSAKIVIAGHIGRPQENKERISTQVLLPYFNAILGEGTFELLENLRFSIGEEANNLEFAKSLSEKADIYVNDCFGTCHRKHASIVGIPKFLPHYAGFDLLNEIINLSKVFNPAHPFVAIIGGAKLETKKPIIKELLNIADYVLVGGKIGMDWNEDVPENLIFPIDYAREKKDIGVQTVEKFTEIILNAKTVLWAGPLGVYEEDEFNKGNMLVAKAVFESGAYSILGGGGIVAALNKPACAGRLGLLSKFNFISTGGGAMLEYLVKHTLPGIEALNNNG</sequence>